<protein>
    <submittedName>
        <fullName evidence="8">ABI family, member 3b</fullName>
    </submittedName>
</protein>
<dbReference type="Pfam" id="PF07815">
    <property type="entry name" value="Abi_HHR"/>
    <property type="match status" value="1"/>
</dbReference>
<dbReference type="GeneTree" id="ENSGT00940000167052"/>
<accession>A0A9J8D946</accession>
<dbReference type="OMA" id="SVPNWVG"/>
<comment type="similarity">
    <text evidence="2">Belongs to the ABI family.</text>
</comment>
<evidence type="ECO:0000256" key="5">
    <source>
        <dbReference type="ARBA" id="ARBA00023054"/>
    </source>
</evidence>
<dbReference type="GO" id="GO:0035591">
    <property type="term" value="F:signaling adaptor activity"/>
    <property type="evidence" value="ECO:0007669"/>
    <property type="project" value="TreeGrafter"/>
</dbReference>
<dbReference type="Gene3D" id="6.10.140.1620">
    <property type="match status" value="1"/>
</dbReference>
<evidence type="ECO:0000256" key="6">
    <source>
        <dbReference type="SAM" id="MobiDB-lite"/>
    </source>
</evidence>
<evidence type="ECO:0000259" key="7">
    <source>
        <dbReference type="Pfam" id="PF07815"/>
    </source>
</evidence>
<sequence>MRDNSCKECIDKILQEAPTARKALLDNHSNLHKVADYCQSKYLSVEDTRSVIDESKALTTQALASVTYQINNLATSLLKILDAQTVQLKQIESSVNLLTLTVGMYKEKIARKEIGMLTKQSKVPRTQKVVPPASGLEPFRAYRRVPISYTRLDKLGHSHWEGSKTEEPKTDNEDSVSVQLGTQETSTFNWSFLGIAVPPPSVPDWVGSSASAPPDLSPASPPPILMSDRSPSLPAYPDLSMLPPPPLTDEEMGDALPPPPPPSPPPPSSVYGGSLVPPPPPPPGQNTSLTSANPPPPPPPGNMAIPPPPPPPPPPGNVPVPPPPPHIQAKTTAPPPPPPPPGSYSGSSIPPPAPPPPQNASMVPPPPPPPTNTGGKFIPPPPPPPPPF</sequence>
<reference evidence="8" key="1">
    <citation type="submission" date="2025-08" db="UniProtKB">
        <authorList>
            <consortium name="Ensembl"/>
        </authorList>
    </citation>
    <scope>IDENTIFICATION</scope>
</reference>
<evidence type="ECO:0000256" key="2">
    <source>
        <dbReference type="ARBA" id="ARBA00010020"/>
    </source>
</evidence>
<dbReference type="GO" id="GO:0001764">
    <property type="term" value="P:neuron migration"/>
    <property type="evidence" value="ECO:0007669"/>
    <property type="project" value="TreeGrafter"/>
</dbReference>
<feature type="compositionally biased region" description="Pro residues" evidence="6">
    <location>
        <begin position="293"/>
        <end position="326"/>
    </location>
</feature>
<reference evidence="8" key="2">
    <citation type="submission" date="2025-09" db="UniProtKB">
        <authorList>
            <consortium name="Ensembl"/>
        </authorList>
    </citation>
    <scope>IDENTIFICATION</scope>
</reference>
<feature type="region of interest" description="Disordered" evidence="6">
    <location>
        <begin position="205"/>
        <end position="388"/>
    </location>
</feature>
<dbReference type="Proteomes" id="UP001108240">
    <property type="component" value="Unplaced"/>
</dbReference>
<dbReference type="PANTHER" id="PTHR10460">
    <property type="entry name" value="ABL INTERACTOR FAMILY MEMBER"/>
    <property type="match status" value="1"/>
</dbReference>
<proteinExistence type="inferred from homology"/>
<keyword evidence="3" id="KW-0963">Cytoplasm</keyword>
<dbReference type="GO" id="GO:0098858">
    <property type="term" value="C:actin-based cell projection"/>
    <property type="evidence" value="ECO:0007669"/>
    <property type="project" value="TreeGrafter"/>
</dbReference>
<feature type="region of interest" description="Disordered" evidence="6">
    <location>
        <begin position="159"/>
        <end position="178"/>
    </location>
</feature>
<dbReference type="InterPro" id="IPR012849">
    <property type="entry name" value="Abl-interactor_HHR_dom"/>
</dbReference>
<comment type="subcellular location">
    <subcellularLocation>
        <location evidence="1">Cytoplasm</location>
    </subcellularLocation>
</comment>
<evidence type="ECO:0000256" key="4">
    <source>
        <dbReference type="ARBA" id="ARBA00022553"/>
    </source>
</evidence>
<dbReference type="InterPro" id="IPR028457">
    <property type="entry name" value="ABI"/>
</dbReference>
<feature type="compositionally biased region" description="Pro residues" evidence="6">
    <location>
        <begin position="215"/>
        <end position="224"/>
    </location>
</feature>
<dbReference type="AlphaFoldDB" id="A0A9J8D946"/>
<keyword evidence="4" id="KW-0597">Phosphoprotein</keyword>
<name>A0A9J8D946_CYPCA</name>
<dbReference type="GO" id="GO:0030027">
    <property type="term" value="C:lamellipodium"/>
    <property type="evidence" value="ECO:0007669"/>
    <property type="project" value="TreeGrafter"/>
</dbReference>
<dbReference type="PRINTS" id="PR01217">
    <property type="entry name" value="PRICHEXTENSN"/>
</dbReference>
<evidence type="ECO:0000313" key="8">
    <source>
        <dbReference type="Ensembl" id="ENSCCRP00000173815.1"/>
    </source>
</evidence>
<evidence type="ECO:0000256" key="3">
    <source>
        <dbReference type="ARBA" id="ARBA00022490"/>
    </source>
</evidence>
<dbReference type="GO" id="GO:0031209">
    <property type="term" value="C:SCAR complex"/>
    <property type="evidence" value="ECO:0007669"/>
    <property type="project" value="TreeGrafter"/>
</dbReference>
<keyword evidence="9" id="KW-1185">Reference proteome</keyword>
<feature type="domain" description="Abl-interactor homeo-domain homologous" evidence="7">
    <location>
        <begin position="100"/>
        <end position="162"/>
    </location>
</feature>
<feature type="compositionally biased region" description="Pro residues" evidence="6">
    <location>
        <begin position="256"/>
        <end position="268"/>
    </location>
</feature>
<feature type="compositionally biased region" description="Basic and acidic residues" evidence="6">
    <location>
        <begin position="159"/>
        <end position="172"/>
    </location>
</feature>
<dbReference type="GO" id="GO:0017124">
    <property type="term" value="F:SH3 domain binding"/>
    <property type="evidence" value="ECO:0007669"/>
    <property type="project" value="TreeGrafter"/>
</dbReference>
<keyword evidence="5" id="KW-0175">Coiled coil</keyword>
<evidence type="ECO:0000313" key="9">
    <source>
        <dbReference type="Proteomes" id="UP001108240"/>
    </source>
</evidence>
<dbReference type="Ensembl" id="ENSCCRT00000203333.1">
    <property type="protein sequence ID" value="ENSCCRP00000173815.1"/>
    <property type="gene ID" value="ENSCCRG00000070535.1"/>
</dbReference>
<organism evidence="8 9">
    <name type="scientific">Cyprinus carpio carpio</name>
    <dbReference type="NCBI Taxonomy" id="630221"/>
    <lineage>
        <taxon>Eukaryota</taxon>
        <taxon>Metazoa</taxon>
        <taxon>Chordata</taxon>
        <taxon>Craniata</taxon>
        <taxon>Vertebrata</taxon>
        <taxon>Euteleostomi</taxon>
        <taxon>Actinopterygii</taxon>
        <taxon>Neopterygii</taxon>
        <taxon>Teleostei</taxon>
        <taxon>Ostariophysi</taxon>
        <taxon>Cypriniformes</taxon>
        <taxon>Cyprinidae</taxon>
        <taxon>Cyprininae</taxon>
        <taxon>Cyprinus</taxon>
    </lineage>
</organism>
<feature type="compositionally biased region" description="Pro residues" evidence="6">
    <location>
        <begin position="349"/>
        <end position="371"/>
    </location>
</feature>
<dbReference type="PANTHER" id="PTHR10460:SF60">
    <property type="entry name" value="ABI GENE FAMILY MEMBER 3"/>
    <property type="match status" value="1"/>
</dbReference>
<evidence type="ECO:0000256" key="1">
    <source>
        <dbReference type="ARBA" id="ARBA00004496"/>
    </source>
</evidence>
<feature type="compositionally biased region" description="Pro residues" evidence="6">
    <location>
        <begin position="378"/>
        <end position="388"/>
    </location>
</feature>
<feature type="compositionally biased region" description="Pro residues" evidence="6">
    <location>
        <begin position="333"/>
        <end position="342"/>
    </location>
</feature>